<protein>
    <recommendedName>
        <fullName evidence="4">Heme oxygenase</fullName>
    </recommendedName>
</protein>
<evidence type="ECO:0000256" key="1">
    <source>
        <dbReference type="SAM" id="SignalP"/>
    </source>
</evidence>
<dbReference type="OrthoDB" id="365431at2759"/>
<keyword evidence="1" id="KW-0732">Signal</keyword>
<dbReference type="InterPro" id="IPR016084">
    <property type="entry name" value="Haem_Oase-like_multi-hlx"/>
</dbReference>
<dbReference type="Proteomes" id="UP000053562">
    <property type="component" value="Unassembled WGS sequence"/>
</dbReference>
<feature type="signal peptide" evidence="1">
    <location>
        <begin position="1"/>
        <end position="26"/>
    </location>
</feature>
<proteinExistence type="predicted"/>
<dbReference type="EMBL" id="KQ234266">
    <property type="protein sequence ID" value="KMZ80849.1"/>
    <property type="molecule type" value="Genomic_DNA"/>
</dbReference>
<dbReference type="Gene3D" id="1.20.910.10">
    <property type="entry name" value="Heme oxygenase-like"/>
    <property type="match status" value="1"/>
</dbReference>
<gene>
    <name evidence="2" type="ORF">PVIIG_02067</name>
</gene>
<organism evidence="2 3">
    <name type="scientific">Plasmodium vivax India VII</name>
    <dbReference type="NCBI Taxonomy" id="1077284"/>
    <lineage>
        <taxon>Eukaryota</taxon>
        <taxon>Sar</taxon>
        <taxon>Alveolata</taxon>
        <taxon>Apicomplexa</taxon>
        <taxon>Aconoidasida</taxon>
        <taxon>Haemosporida</taxon>
        <taxon>Plasmodiidae</taxon>
        <taxon>Plasmodium</taxon>
        <taxon>Plasmodium (Plasmodium)</taxon>
    </lineage>
</organism>
<dbReference type="AlphaFoldDB" id="A0A0J9SD31"/>
<accession>A0A0J9SD31</accession>
<sequence>MRSQNMIKIILTCLAAITIFCNVHDAKICYNVHRRNANSNVLFIEKNAPHKIRYRLKAKEFVNFREIQLQRIKDYRKRSGPDKNNINYNVKDAYNYHDNFLFVRNEVFPTLAKIENEKLKEREKFRELFRNINDYNTSFSRRTFMEFLIDLYNIFLKIDELFLIYKEDFSLLTYTGPMQLTNHLYDDIVYLTSVVENCDDVTVSPYGREYISHLEELSQKNKIKFLAHAYLFYKNFHLNKEHLLNSICKYLNIIKKLKSSKYVPDVSNFEFCLNKMSRKWSRWDKDNFLSGLHDATDKMMILTKHFQQTKG</sequence>
<reference evidence="2 3" key="1">
    <citation type="submission" date="2011-08" db="EMBL/GenBank/DDBJ databases">
        <title>The Genome Sequence of Plasmodium vivax India VII.</title>
        <authorList>
            <consortium name="The Broad Institute Genome Sequencing Platform"/>
            <consortium name="The Broad Institute Genome Sequencing Center for Infectious Disease"/>
            <person name="Neafsey D."/>
            <person name="Carlton J."/>
            <person name="Barnwell J."/>
            <person name="Collins W."/>
            <person name="Escalante A."/>
            <person name="Mullikin J."/>
            <person name="Saul A."/>
            <person name="Guigo R."/>
            <person name="Camara F."/>
            <person name="Young S.K."/>
            <person name="Zeng Q."/>
            <person name="Gargeya S."/>
            <person name="Fitzgerald M."/>
            <person name="Haas B."/>
            <person name="Abouelleil A."/>
            <person name="Alvarado L."/>
            <person name="Arachchi H.M."/>
            <person name="Berlin A."/>
            <person name="Brown A."/>
            <person name="Chapman S.B."/>
            <person name="Chen Z."/>
            <person name="Dunbar C."/>
            <person name="Freedman E."/>
            <person name="Gearin G."/>
            <person name="Gellesch M."/>
            <person name="Goldberg J."/>
            <person name="Griggs A."/>
            <person name="Gujja S."/>
            <person name="Heiman D."/>
            <person name="Howarth C."/>
            <person name="Larson L."/>
            <person name="Lui A."/>
            <person name="MacDonald P.J.P."/>
            <person name="Montmayeur A."/>
            <person name="Murphy C."/>
            <person name="Neiman D."/>
            <person name="Pearson M."/>
            <person name="Priest M."/>
            <person name="Roberts A."/>
            <person name="Saif S."/>
            <person name="Shea T."/>
            <person name="Shenoy N."/>
            <person name="Sisk P."/>
            <person name="Stolte C."/>
            <person name="Sykes S."/>
            <person name="Wortman J."/>
            <person name="Nusbaum C."/>
            <person name="Birren B."/>
        </authorList>
    </citation>
    <scope>NUCLEOTIDE SEQUENCE [LARGE SCALE GENOMIC DNA]</scope>
    <source>
        <strain evidence="2 3">India VII</strain>
    </source>
</reference>
<dbReference type="SUPFAM" id="SSF48613">
    <property type="entry name" value="Heme oxygenase-like"/>
    <property type="match status" value="1"/>
</dbReference>
<feature type="chain" id="PRO_5005322338" description="Heme oxygenase" evidence="1">
    <location>
        <begin position="27"/>
        <end position="311"/>
    </location>
</feature>
<evidence type="ECO:0000313" key="3">
    <source>
        <dbReference type="Proteomes" id="UP000053562"/>
    </source>
</evidence>
<evidence type="ECO:0000313" key="2">
    <source>
        <dbReference type="EMBL" id="KMZ80849.1"/>
    </source>
</evidence>
<evidence type="ECO:0008006" key="4">
    <source>
        <dbReference type="Google" id="ProtNLM"/>
    </source>
</evidence>
<name>A0A0J9SD31_PLAVI</name>